<dbReference type="Pfam" id="PF00857">
    <property type="entry name" value="Isochorismatase"/>
    <property type="match status" value="1"/>
</dbReference>
<protein>
    <recommendedName>
        <fullName evidence="2">Isochorismatase domain-containing protein 1</fullName>
    </recommendedName>
</protein>
<evidence type="ECO:0000313" key="5">
    <source>
        <dbReference type="EMBL" id="CAD7452471.1"/>
    </source>
</evidence>
<dbReference type="InterPro" id="IPR036380">
    <property type="entry name" value="Isochorismatase-like_sf"/>
</dbReference>
<comment type="similarity">
    <text evidence="1">Belongs to the isochorismatase family.</text>
</comment>
<proteinExistence type="inferred from homology"/>
<reference evidence="5" key="1">
    <citation type="submission" date="2020-11" db="EMBL/GenBank/DDBJ databases">
        <authorList>
            <person name="Tran Van P."/>
        </authorList>
    </citation>
    <scope>NUCLEOTIDE SEQUENCE</scope>
</reference>
<dbReference type="EMBL" id="OE000113">
    <property type="protein sequence ID" value="CAD7452471.1"/>
    <property type="molecule type" value="Genomic_DNA"/>
</dbReference>
<evidence type="ECO:0000256" key="1">
    <source>
        <dbReference type="ARBA" id="ARBA00006336"/>
    </source>
</evidence>
<dbReference type="InterPro" id="IPR000868">
    <property type="entry name" value="Isochorismatase-like_dom"/>
</dbReference>
<feature type="region of interest" description="Disordered" evidence="3">
    <location>
        <begin position="40"/>
        <end position="65"/>
    </location>
</feature>
<evidence type="ECO:0000259" key="4">
    <source>
        <dbReference type="Pfam" id="PF00857"/>
    </source>
</evidence>
<dbReference type="PANTHER" id="PTHR14119">
    <property type="entry name" value="HYDROLASE"/>
    <property type="match status" value="1"/>
</dbReference>
<dbReference type="AlphaFoldDB" id="A0A7R9FG23"/>
<feature type="domain" description="Isochorismatase-like" evidence="4">
    <location>
        <begin position="62"/>
        <end position="198"/>
    </location>
</feature>
<name>A0A7R9FG23_9NEOP</name>
<feature type="compositionally biased region" description="Polar residues" evidence="3">
    <location>
        <begin position="18"/>
        <end position="27"/>
    </location>
</feature>
<dbReference type="SUPFAM" id="SSF52499">
    <property type="entry name" value="Isochorismatase-like hydrolases"/>
    <property type="match status" value="1"/>
</dbReference>
<organism evidence="5">
    <name type="scientific">Timema tahoe</name>
    <dbReference type="NCBI Taxonomy" id="61484"/>
    <lineage>
        <taxon>Eukaryota</taxon>
        <taxon>Metazoa</taxon>
        <taxon>Ecdysozoa</taxon>
        <taxon>Arthropoda</taxon>
        <taxon>Hexapoda</taxon>
        <taxon>Insecta</taxon>
        <taxon>Pterygota</taxon>
        <taxon>Neoptera</taxon>
        <taxon>Polyneoptera</taxon>
        <taxon>Phasmatodea</taxon>
        <taxon>Timematodea</taxon>
        <taxon>Timematoidea</taxon>
        <taxon>Timematidae</taxon>
        <taxon>Timema</taxon>
    </lineage>
</organism>
<dbReference type="PANTHER" id="PTHR14119:SF17">
    <property type="entry name" value="ISOCHORISMATASE DOMAIN-CONTAINING PROTEIN 1"/>
    <property type="match status" value="1"/>
</dbReference>
<dbReference type="Gene3D" id="3.40.50.850">
    <property type="entry name" value="Isochorismatase-like"/>
    <property type="match status" value="1"/>
</dbReference>
<evidence type="ECO:0000256" key="3">
    <source>
        <dbReference type="SAM" id="MobiDB-lite"/>
    </source>
</evidence>
<evidence type="ECO:0000256" key="2">
    <source>
        <dbReference type="ARBA" id="ARBA00040688"/>
    </source>
</evidence>
<feature type="compositionally biased region" description="Low complexity" evidence="3">
    <location>
        <begin position="42"/>
        <end position="60"/>
    </location>
</feature>
<gene>
    <name evidence="5" type="ORF">TTEB3V08_LOCUS649</name>
</gene>
<dbReference type="InterPro" id="IPR050993">
    <property type="entry name" value="Isochorismatase_domain"/>
</dbReference>
<feature type="region of interest" description="Disordered" evidence="3">
    <location>
        <begin position="1"/>
        <end position="27"/>
    </location>
</feature>
<accession>A0A7R9FG23</accession>
<sequence>MDLAPPVADHSLPESPATEPSTDSTSEALRWTPSVMAPAHTPVRPAAASPRVSAPRAISSNSSHVAAPVTTRFGRQVKTSKILNIPLVVTEQNPKGLGKTVQELDIAHAYRVYPKTRFSMLVPELVAELGGLCGNNLECVVLFGIEAHVCVEQTAAELCARGIQVHIAADASTSRSQEDRLLAFQRLKQIGCFITTSETVIFKLLGDKEHPKFADIRPLIKTTSPNTGLTNISKM</sequence>